<keyword evidence="7" id="KW-0408">Iron</keyword>
<dbReference type="EMBL" id="JMFG01000016">
    <property type="protein sequence ID" value="KDA53901.1"/>
    <property type="molecule type" value="Genomic_DNA"/>
</dbReference>
<organism evidence="13 14">
    <name type="scientific">Thermoanaerobaculum aquaticum</name>
    <dbReference type="NCBI Taxonomy" id="1312852"/>
    <lineage>
        <taxon>Bacteria</taxon>
        <taxon>Pseudomonadati</taxon>
        <taxon>Acidobacteriota</taxon>
        <taxon>Thermoanaerobaculia</taxon>
        <taxon>Thermoanaerobaculales</taxon>
        <taxon>Thermoanaerobaculaceae</taxon>
        <taxon>Thermoanaerobaculum</taxon>
    </lineage>
</organism>
<evidence type="ECO:0000256" key="11">
    <source>
        <dbReference type="ARBA" id="ARBA00023444"/>
    </source>
</evidence>
<evidence type="ECO:0000256" key="1">
    <source>
        <dbReference type="ARBA" id="ARBA00004141"/>
    </source>
</evidence>
<dbReference type="PANTHER" id="PTHR35457:SF1">
    <property type="entry name" value="HEME A SYNTHASE"/>
    <property type="match status" value="1"/>
</dbReference>
<evidence type="ECO:0000256" key="12">
    <source>
        <dbReference type="SAM" id="Phobius"/>
    </source>
</evidence>
<keyword evidence="5 12" id="KW-1133">Transmembrane helix</keyword>
<feature type="transmembrane region" description="Helical" evidence="12">
    <location>
        <begin position="284"/>
        <end position="303"/>
    </location>
</feature>
<dbReference type="GO" id="GO:0046872">
    <property type="term" value="F:metal ion binding"/>
    <property type="evidence" value="ECO:0007669"/>
    <property type="project" value="UniProtKB-KW"/>
</dbReference>
<comment type="subcellular location">
    <subcellularLocation>
        <location evidence="1">Membrane</location>
        <topology evidence="1">Multi-pass membrane protein</topology>
    </subcellularLocation>
</comment>
<dbReference type="STRING" id="1312852.EG19_02695"/>
<evidence type="ECO:0000256" key="2">
    <source>
        <dbReference type="ARBA" id="ARBA00022475"/>
    </source>
</evidence>
<protein>
    <recommendedName>
        <fullName evidence="15">Cytochrome oxidase assembly protein</fullName>
    </recommendedName>
</protein>
<keyword evidence="2" id="KW-1003">Cell membrane</keyword>
<sequence length="411" mass="42951">MEAKGTTLPLAFLAAVSMWAVGYLGRFPGVGASPRVLGIAFMLLYLAFGYLAGRVNGRGFWPGAKVGFLTSAVNLLILGSLLAEGGVSPWVFVPGALLSGGVLAGLGSFLARGKQLSVDGAELFARTAVAATFLLVVAGGLVTSQGAGLAVPDWPNTYGSNMFFFPLSRMTGGVYYEHAHRLFGSLVGLTVLALAAYLSWLRKPRGTVRWAWVLVLLVVVQGVLGGLRVTGKLTLSQDPAALEPSLGLAVVHGVLGQLVLAGLVALAVGLAANRRGSDEGSLLWPRWLWGLLLLQLVLGALQRHFAQGLLVHISLATVVLLMAALGAARLLGSSPLRTWARALLVVVGLQVVLGFAALWVRGYPPGARAQTPLEVLLTTAHQAGGALLLSLATALAVRTWPRVLGLFGVRR</sequence>
<dbReference type="InterPro" id="IPR050450">
    <property type="entry name" value="COX15/CtaA_HemeA_synthase"/>
</dbReference>
<evidence type="ECO:0000256" key="4">
    <source>
        <dbReference type="ARBA" id="ARBA00022723"/>
    </source>
</evidence>
<keyword evidence="3 12" id="KW-0812">Transmembrane</keyword>
<accession>A0A062Y0M7</accession>
<keyword evidence="14" id="KW-1185">Reference proteome</keyword>
<feature type="transmembrane region" description="Helical" evidence="12">
    <location>
        <begin position="179"/>
        <end position="198"/>
    </location>
</feature>
<dbReference type="InterPro" id="IPR003780">
    <property type="entry name" value="COX15/CtaA_fam"/>
</dbReference>
<evidence type="ECO:0000256" key="7">
    <source>
        <dbReference type="ARBA" id="ARBA00023004"/>
    </source>
</evidence>
<dbReference type="PANTHER" id="PTHR35457">
    <property type="entry name" value="HEME A SYNTHASE"/>
    <property type="match status" value="1"/>
</dbReference>
<feature type="transmembrane region" description="Helical" evidence="12">
    <location>
        <begin position="7"/>
        <end position="24"/>
    </location>
</feature>
<gene>
    <name evidence="13" type="ORF">EG19_02695</name>
</gene>
<feature type="transmembrane region" description="Helical" evidence="12">
    <location>
        <begin position="65"/>
        <end position="83"/>
    </location>
</feature>
<dbReference type="GO" id="GO:0006784">
    <property type="term" value="P:heme A biosynthetic process"/>
    <property type="evidence" value="ECO:0007669"/>
    <property type="project" value="InterPro"/>
</dbReference>
<feature type="transmembrane region" description="Helical" evidence="12">
    <location>
        <begin position="309"/>
        <end position="330"/>
    </location>
</feature>
<evidence type="ECO:0000256" key="8">
    <source>
        <dbReference type="ARBA" id="ARBA00023133"/>
    </source>
</evidence>
<evidence type="ECO:0000256" key="6">
    <source>
        <dbReference type="ARBA" id="ARBA00023002"/>
    </source>
</evidence>
<evidence type="ECO:0000313" key="13">
    <source>
        <dbReference type="EMBL" id="KDA53901.1"/>
    </source>
</evidence>
<evidence type="ECO:0000256" key="10">
    <source>
        <dbReference type="ARBA" id="ARBA00023157"/>
    </source>
</evidence>
<dbReference type="Proteomes" id="UP000027284">
    <property type="component" value="Unassembled WGS sequence"/>
</dbReference>
<proteinExistence type="predicted"/>
<feature type="transmembrane region" description="Helical" evidence="12">
    <location>
        <begin position="123"/>
        <end position="142"/>
    </location>
</feature>
<evidence type="ECO:0000256" key="3">
    <source>
        <dbReference type="ARBA" id="ARBA00022692"/>
    </source>
</evidence>
<feature type="transmembrane region" description="Helical" evidence="12">
    <location>
        <begin position="380"/>
        <end position="401"/>
    </location>
</feature>
<comment type="pathway">
    <text evidence="11">Porphyrin-containing compound metabolism.</text>
</comment>
<dbReference type="GO" id="GO:0016491">
    <property type="term" value="F:oxidoreductase activity"/>
    <property type="evidence" value="ECO:0007669"/>
    <property type="project" value="UniProtKB-KW"/>
</dbReference>
<keyword evidence="10" id="KW-1015">Disulfide bond</keyword>
<keyword evidence="8" id="KW-0350">Heme biosynthesis</keyword>
<comment type="caution">
    <text evidence="13">The sequence shown here is derived from an EMBL/GenBank/DDBJ whole genome shotgun (WGS) entry which is preliminary data.</text>
</comment>
<name>A0A062Y0M7_9BACT</name>
<dbReference type="RefSeq" id="WP_038048890.1">
    <property type="nucleotide sequence ID" value="NZ_JMFG01000016.1"/>
</dbReference>
<keyword evidence="9 12" id="KW-0472">Membrane</keyword>
<feature type="transmembrane region" description="Helical" evidence="12">
    <location>
        <begin position="89"/>
        <end position="111"/>
    </location>
</feature>
<evidence type="ECO:0000256" key="9">
    <source>
        <dbReference type="ARBA" id="ARBA00023136"/>
    </source>
</evidence>
<dbReference type="GO" id="GO:0016020">
    <property type="term" value="C:membrane"/>
    <property type="evidence" value="ECO:0007669"/>
    <property type="project" value="UniProtKB-SubCell"/>
</dbReference>
<dbReference type="Pfam" id="PF02628">
    <property type="entry name" value="COX15-CtaA"/>
    <property type="match status" value="1"/>
</dbReference>
<feature type="transmembrane region" description="Helical" evidence="12">
    <location>
        <begin position="36"/>
        <end position="53"/>
    </location>
</feature>
<keyword evidence="6" id="KW-0560">Oxidoreductase</keyword>
<evidence type="ECO:0000256" key="5">
    <source>
        <dbReference type="ARBA" id="ARBA00022989"/>
    </source>
</evidence>
<evidence type="ECO:0000313" key="14">
    <source>
        <dbReference type="Proteomes" id="UP000027284"/>
    </source>
</evidence>
<keyword evidence="4" id="KW-0479">Metal-binding</keyword>
<dbReference type="AlphaFoldDB" id="A0A062Y0M7"/>
<feature type="transmembrane region" description="Helical" evidence="12">
    <location>
        <begin position="249"/>
        <end position="272"/>
    </location>
</feature>
<dbReference type="OrthoDB" id="128939at2"/>
<reference evidence="13 14" key="1">
    <citation type="submission" date="2014-04" db="EMBL/GenBank/DDBJ databases">
        <title>The Genome Sequence of Thermoanaerobaculum aquaticum MP-01, The First Cultivated Group 23 Acidobacterium.</title>
        <authorList>
            <person name="Stamps B.W."/>
            <person name="Losey N.A."/>
            <person name="Lawson P.A."/>
            <person name="Stevenson B.S."/>
        </authorList>
    </citation>
    <scope>NUCLEOTIDE SEQUENCE [LARGE SCALE GENOMIC DNA]</scope>
    <source>
        <strain evidence="13 14">MP-01</strain>
    </source>
</reference>
<evidence type="ECO:0008006" key="15">
    <source>
        <dbReference type="Google" id="ProtNLM"/>
    </source>
</evidence>
<feature type="transmembrane region" description="Helical" evidence="12">
    <location>
        <begin position="342"/>
        <end position="360"/>
    </location>
</feature>
<feature type="transmembrane region" description="Helical" evidence="12">
    <location>
        <begin position="210"/>
        <end position="229"/>
    </location>
</feature>